<keyword evidence="3" id="KW-1185">Reference proteome</keyword>
<dbReference type="NCBIfam" id="NF003814">
    <property type="entry name" value="PRK05406.1-3"/>
    <property type="match status" value="1"/>
</dbReference>
<name>C0QGD0_DESAH</name>
<dbReference type="NCBIfam" id="NF003816">
    <property type="entry name" value="PRK05406.1-5"/>
    <property type="match status" value="1"/>
</dbReference>
<organism evidence="2 3">
    <name type="scientific">Desulforapulum autotrophicum (strain ATCC 43914 / DSM 3382 / VKM B-1955 / HRM2)</name>
    <name type="common">Desulfobacterium autotrophicum</name>
    <dbReference type="NCBI Taxonomy" id="177437"/>
    <lineage>
        <taxon>Bacteria</taxon>
        <taxon>Pseudomonadati</taxon>
        <taxon>Thermodesulfobacteriota</taxon>
        <taxon>Desulfobacteria</taxon>
        <taxon>Desulfobacterales</taxon>
        <taxon>Desulfobacteraceae</taxon>
        <taxon>Desulforapulum</taxon>
    </lineage>
</organism>
<dbReference type="OrthoDB" id="9773478at2"/>
<dbReference type="SUPFAM" id="SSF88713">
    <property type="entry name" value="Glycoside hydrolase/deacetylase"/>
    <property type="match status" value="1"/>
</dbReference>
<keyword evidence="1" id="KW-0547">Nucleotide-binding</keyword>
<proteinExistence type="inferred from homology"/>
<accession>C0QGD0</accession>
<dbReference type="InterPro" id="IPR011330">
    <property type="entry name" value="Glyco_hydro/deAcase_b/a-brl"/>
</dbReference>
<dbReference type="GO" id="GO:0005975">
    <property type="term" value="P:carbohydrate metabolic process"/>
    <property type="evidence" value="ECO:0007669"/>
    <property type="project" value="InterPro"/>
</dbReference>
<evidence type="ECO:0000313" key="2">
    <source>
        <dbReference type="EMBL" id="ACN17709.1"/>
    </source>
</evidence>
<comment type="function">
    <text evidence="1">Catalyzes the cleavage of 5-oxoproline to form L-glutamate coupled to the hydrolysis of ATP to ADP and inorganic phosphate.</text>
</comment>
<dbReference type="PANTHER" id="PTHR30292">
    <property type="entry name" value="UNCHARACTERIZED PROTEIN YBGL-RELATED"/>
    <property type="match status" value="1"/>
</dbReference>
<dbReference type="KEGG" id="dat:HRM2_46530"/>
<dbReference type="GO" id="GO:0017168">
    <property type="term" value="F:5-oxoprolinase (ATP-hydrolyzing) activity"/>
    <property type="evidence" value="ECO:0007669"/>
    <property type="project" value="UniProtKB-UniRule"/>
</dbReference>
<evidence type="ECO:0000256" key="1">
    <source>
        <dbReference type="HAMAP-Rule" id="MF_00691"/>
    </source>
</evidence>
<comment type="similarity">
    <text evidence="1">Belongs to the LamB/PxpA family.</text>
</comment>
<dbReference type="STRING" id="177437.HRM2_46530"/>
<keyword evidence="1" id="KW-0378">Hydrolase</keyword>
<dbReference type="HOGENOM" id="CLU_069535_0_0_7"/>
<dbReference type="Gene3D" id="3.20.20.370">
    <property type="entry name" value="Glycoside hydrolase/deacetylase"/>
    <property type="match status" value="1"/>
</dbReference>
<dbReference type="EMBL" id="CP001087">
    <property type="protein sequence ID" value="ACN17709.1"/>
    <property type="molecule type" value="Genomic_DNA"/>
</dbReference>
<dbReference type="EC" id="3.5.2.9" evidence="1"/>
<dbReference type="eggNOG" id="COG1540">
    <property type="taxonomic scope" value="Bacteria"/>
</dbReference>
<keyword evidence="1" id="KW-0067">ATP-binding</keyword>
<dbReference type="AlphaFoldDB" id="C0QGD0"/>
<sequence>MDLNCDMGESFGTYTIGMDEAVMPLITSANIACGFHGGDPWVMEKTVILAKVNKVNIGAHPGYPDLEGFGRRKMELSPKELRSTMIYQIGALRAFAAAHGTRVTHVKPHGSLYLKAVEDPETAETIARAILDVDPEMAYIALAGKKGKNMERLARTLGLKVIFEAFPDRAYTPEGTLAPRSMAGAVISDPHTVAQRALMMAEEGAITAIDGSRIKLEAQTLCIHGDNQGAVDLIKGIRTTLGTRGILLAPALG</sequence>
<gene>
    <name evidence="1" type="primary">pxpA</name>
    <name evidence="2" type="ordered locus">HRM2_46530</name>
</gene>
<protein>
    <recommendedName>
        <fullName evidence="1">5-oxoprolinase subunit A</fullName>
        <shortName evidence="1">5-OPase subunit A</shortName>
        <ecNumber evidence="1">3.5.2.9</ecNumber>
    </recommendedName>
    <alternativeName>
        <fullName evidence="1">5-oxoprolinase (ATP-hydrolyzing) subunit A</fullName>
    </alternativeName>
</protein>
<comment type="subunit">
    <text evidence="1">Forms a complex composed of PxpA, PxpB and PxpC.</text>
</comment>
<reference evidence="2 3" key="1">
    <citation type="journal article" date="2009" name="Environ. Microbiol.">
        <title>Genome sequence of Desulfobacterium autotrophicum HRM2, a marine sulfate reducer oxidizing organic carbon completely to carbon dioxide.</title>
        <authorList>
            <person name="Strittmatter A.W."/>
            <person name="Liesegang H."/>
            <person name="Rabus R."/>
            <person name="Decker I."/>
            <person name="Amann J."/>
            <person name="Andres S."/>
            <person name="Henne A."/>
            <person name="Fricke W.F."/>
            <person name="Martinez-Arias R."/>
            <person name="Bartels D."/>
            <person name="Goesmann A."/>
            <person name="Krause L."/>
            <person name="Puehler A."/>
            <person name="Klenk H.P."/>
            <person name="Richter M."/>
            <person name="Schuler M."/>
            <person name="Gloeckner F.O."/>
            <person name="Meyerdierks A."/>
            <person name="Gottschalk G."/>
            <person name="Amann R."/>
        </authorList>
    </citation>
    <scope>NUCLEOTIDE SEQUENCE [LARGE SCALE GENOMIC DNA]</scope>
    <source>
        <strain evidence="3">ATCC 43914 / DSM 3382 / HRM2</strain>
    </source>
</reference>
<dbReference type="HAMAP" id="MF_00691">
    <property type="entry name" value="PxpA"/>
    <property type="match status" value="1"/>
</dbReference>
<dbReference type="Pfam" id="PF03746">
    <property type="entry name" value="LamB_YcsF"/>
    <property type="match status" value="1"/>
</dbReference>
<dbReference type="Proteomes" id="UP000000442">
    <property type="component" value="Chromosome"/>
</dbReference>
<dbReference type="InterPro" id="IPR005501">
    <property type="entry name" value="LamB/YcsF/PxpA-like"/>
</dbReference>
<dbReference type="CDD" id="cd10787">
    <property type="entry name" value="LamB_YcsF_like"/>
    <property type="match status" value="1"/>
</dbReference>
<dbReference type="GO" id="GO:0005524">
    <property type="term" value="F:ATP binding"/>
    <property type="evidence" value="ECO:0007669"/>
    <property type="project" value="UniProtKB-UniRule"/>
</dbReference>
<dbReference type="PANTHER" id="PTHR30292:SF0">
    <property type="entry name" value="5-OXOPROLINASE SUBUNIT A"/>
    <property type="match status" value="1"/>
</dbReference>
<comment type="catalytic activity">
    <reaction evidence="1">
        <text>5-oxo-L-proline + ATP + 2 H2O = L-glutamate + ADP + phosphate + H(+)</text>
        <dbReference type="Rhea" id="RHEA:10348"/>
        <dbReference type="ChEBI" id="CHEBI:15377"/>
        <dbReference type="ChEBI" id="CHEBI:15378"/>
        <dbReference type="ChEBI" id="CHEBI:29985"/>
        <dbReference type="ChEBI" id="CHEBI:30616"/>
        <dbReference type="ChEBI" id="CHEBI:43474"/>
        <dbReference type="ChEBI" id="CHEBI:58402"/>
        <dbReference type="ChEBI" id="CHEBI:456216"/>
        <dbReference type="EC" id="3.5.2.9"/>
    </reaction>
</comment>
<evidence type="ECO:0000313" key="3">
    <source>
        <dbReference type="Proteomes" id="UP000000442"/>
    </source>
</evidence>